<evidence type="ECO:0000256" key="6">
    <source>
        <dbReference type="PROSITE-ProRule" id="PRU00552"/>
    </source>
</evidence>
<evidence type="ECO:0000313" key="11">
    <source>
        <dbReference type="EMBL" id="PZC74447.1"/>
    </source>
</evidence>
<feature type="domain" description="DEAD-box RNA helicase Q" evidence="10">
    <location>
        <begin position="22"/>
        <end position="50"/>
    </location>
</feature>
<evidence type="ECO:0000259" key="8">
    <source>
        <dbReference type="PROSITE" id="PS51192"/>
    </source>
</evidence>
<evidence type="ECO:0000256" key="7">
    <source>
        <dbReference type="RuleBase" id="RU000492"/>
    </source>
</evidence>
<keyword evidence="12" id="KW-1185">Reference proteome</keyword>
<dbReference type="PROSITE" id="PS51194">
    <property type="entry name" value="HELICASE_CTER"/>
    <property type="match status" value="1"/>
</dbReference>
<dbReference type="Pfam" id="PF00271">
    <property type="entry name" value="Helicase_C"/>
    <property type="match status" value="1"/>
</dbReference>
<dbReference type="Gene3D" id="3.40.50.300">
    <property type="entry name" value="P-loop containing nucleotide triphosphate hydrolases"/>
    <property type="match status" value="2"/>
</dbReference>
<dbReference type="InterPro" id="IPR014001">
    <property type="entry name" value="Helicase_ATP-bd"/>
</dbReference>
<evidence type="ECO:0000256" key="3">
    <source>
        <dbReference type="ARBA" id="ARBA00022801"/>
    </source>
</evidence>
<dbReference type="SMART" id="SM00490">
    <property type="entry name" value="HELICc"/>
    <property type="match status" value="1"/>
</dbReference>
<evidence type="ECO:0000256" key="4">
    <source>
        <dbReference type="ARBA" id="ARBA00022806"/>
    </source>
</evidence>
<evidence type="ECO:0000313" key="12">
    <source>
        <dbReference type="Proteomes" id="UP000249218"/>
    </source>
</evidence>
<feature type="domain" description="Helicase C-terminal" evidence="9">
    <location>
        <begin position="254"/>
        <end position="407"/>
    </location>
</feature>
<dbReference type="Pfam" id="PF00270">
    <property type="entry name" value="DEAD"/>
    <property type="match status" value="1"/>
</dbReference>
<protein>
    <recommendedName>
        <fullName evidence="1">RNA helicase</fullName>
        <ecNumber evidence="1">3.6.4.13</ecNumber>
    </recommendedName>
</protein>
<organism evidence="11 12">
    <name type="scientific">Helicoverpa armigera</name>
    <name type="common">Cotton bollworm</name>
    <name type="synonym">Heliothis armigera</name>
    <dbReference type="NCBI Taxonomy" id="29058"/>
    <lineage>
        <taxon>Eukaryota</taxon>
        <taxon>Metazoa</taxon>
        <taxon>Ecdysozoa</taxon>
        <taxon>Arthropoda</taxon>
        <taxon>Hexapoda</taxon>
        <taxon>Insecta</taxon>
        <taxon>Pterygota</taxon>
        <taxon>Neoptera</taxon>
        <taxon>Endopterygota</taxon>
        <taxon>Lepidoptera</taxon>
        <taxon>Glossata</taxon>
        <taxon>Ditrysia</taxon>
        <taxon>Noctuoidea</taxon>
        <taxon>Noctuidae</taxon>
        <taxon>Heliothinae</taxon>
        <taxon>Helicoverpa</taxon>
    </lineage>
</organism>
<dbReference type="SMART" id="SM00487">
    <property type="entry name" value="DEXDc"/>
    <property type="match status" value="1"/>
</dbReference>
<gene>
    <name evidence="11" type="primary">HaOG207850</name>
    <name evidence="11" type="ORF">B5X24_HaOG207850</name>
</gene>
<accession>A0A2W1BME5</accession>
<dbReference type="EC" id="3.6.4.13" evidence="1"/>
<dbReference type="InterPro" id="IPR050079">
    <property type="entry name" value="DEAD_box_RNA_helicase"/>
</dbReference>
<dbReference type="PANTHER" id="PTHR47959">
    <property type="entry name" value="ATP-DEPENDENT RNA HELICASE RHLE-RELATED"/>
    <property type="match status" value="1"/>
</dbReference>
<proteinExistence type="inferred from homology"/>
<dbReference type="PROSITE" id="PS51195">
    <property type="entry name" value="Q_MOTIF"/>
    <property type="match status" value="1"/>
</dbReference>
<dbReference type="GO" id="GO:0003676">
    <property type="term" value="F:nucleic acid binding"/>
    <property type="evidence" value="ECO:0007669"/>
    <property type="project" value="InterPro"/>
</dbReference>
<dbReference type="GO" id="GO:0010468">
    <property type="term" value="P:regulation of gene expression"/>
    <property type="evidence" value="ECO:0007669"/>
    <property type="project" value="UniProtKB-ARBA"/>
</dbReference>
<dbReference type="InterPro" id="IPR000629">
    <property type="entry name" value="RNA-helicase_DEAD-box_CS"/>
</dbReference>
<evidence type="ECO:0000256" key="1">
    <source>
        <dbReference type="ARBA" id="ARBA00012552"/>
    </source>
</evidence>
<dbReference type="GO" id="GO:0016787">
    <property type="term" value="F:hydrolase activity"/>
    <property type="evidence" value="ECO:0007669"/>
    <property type="project" value="UniProtKB-KW"/>
</dbReference>
<feature type="short sequence motif" description="Q motif" evidence="6">
    <location>
        <begin position="22"/>
        <end position="50"/>
    </location>
</feature>
<dbReference type="PROSITE" id="PS00039">
    <property type="entry name" value="DEAD_ATP_HELICASE"/>
    <property type="match status" value="1"/>
</dbReference>
<name>A0A2W1BME5_HELAM</name>
<evidence type="ECO:0000256" key="2">
    <source>
        <dbReference type="ARBA" id="ARBA00022741"/>
    </source>
</evidence>
<feature type="domain" description="Helicase ATP-binding" evidence="8">
    <location>
        <begin position="53"/>
        <end position="223"/>
    </location>
</feature>
<evidence type="ECO:0000259" key="10">
    <source>
        <dbReference type="PROSITE" id="PS51195"/>
    </source>
</evidence>
<dbReference type="GO" id="GO:0005829">
    <property type="term" value="C:cytosol"/>
    <property type="evidence" value="ECO:0007669"/>
    <property type="project" value="TreeGrafter"/>
</dbReference>
<dbReference type="InterPro" id="IPR011545">
    <property type="entry name" value="DEAD/DEAH_box_helicase_dom"/>
</dbReference>
<keyword evidence="2 7" id="KW-0547">Nucleotide-binding</keyword>
<dbReference type="InterPro" id="IPR001650">
    <property type="entry name" value="Helicase_C-like"/>
</dbReference>
<keyword evidence="3 7" id="KW-0378">Hydrolase</keyword>
<dbReference type="OrthoDB" id="434041at2759"/>
<keyword evidence="5 7" id="KW-0067">ATP-binding</keyword>
<evidence type="ECO:0000259" key="9">
    <source>
        <dbReference type="PROSITE" id="PS51194"/>
    </source>
</evidence>
<evidence type="ECO:0000256" key="5">
    <source>
        <dbReference type="ARBA" id="ARBA00022840"/>
    </source>
</evidence>
<dbReference type="AlphaFoldDB" id="A0A2W1BME5"/>
<dbReference type="InterPro" id="IPR014014">
    <property type="entry name" value="RNA_helicase_DEAD_Q_motif"/>
</dbReference>
<dbReference type="InterPro" id="IPR027417">
    <property type="entry name" value="P-loop_NTPase"/>
</dbReference>
<reference evidence="11 12" key="1">
    <citation type="journal article" date="2017" name="BMC Biol.">
        <title>Genomic innovations, transcriptional plasticity and gene loss underlying the evolution and divergence of two highly polyphagous and invasive Helicoverpa pest species.</title>
        <authorList>
            <person name="Pearce S.L."/>
            <person name="Clarke D.F."/>
            <person name="East P.D."/>
            <person name="Elfekih S."/>
            <person name="Gordon K.H."/>
            <person name="Jermiin L.S."/>
            <person name="McGaughran A."/>
            <person name="Oakeshott J.G."/>
            <person name="Papanikolaou A."/>
            <person name="Perera O.P."/>
            <person name="Rane R.V."/>
            <person name="Richards S."/>
            <person name="Tay W.T."/>
            <person name="Walsh T.K."/>
            <person name="Anderson A."/>
            <person name="Anderson C.J."/>
            <person name="Asgari S."/>
            <person name="Board P.G."/>
            <person name="Bretschneider A."/>
            <person name="Campbell P.M."/>
            <person name="Chertemps T."/>
            <person name="Christeller J.T."/>
            <person name="Coppin C.W."/>
            <person name="Downes S.J."/>
            <person name="Duan G."/>
            <person name="Farnsworth C.A."/>
            <person name="Good R.T."/>
            <person name="Han L.B."/>
            <person name="Han Y.C."/>
            <person name="Hatje K."/>
            <person name="Horne I."/>
            <person name="Huang Y.P."/>
            <person name="Hughes D.S."/>
            <person name="Jacquin-Joly E."/>
            <person name="James W."/>
            <person name="Jhangiani S."/>
            <person name="Kollmar M."/>
            <person name="Kuwar S.S."/>
            <person name="Li S."/>
            <person name="Liu N.Y."/>
            <person name="Maibeche M.T."/>
            <person name="Miller J.R."/>
            <person name="Montagne N."/>
            <person name="Perry T."/>
            <person name="Qu J."/>
            <person name="Song S.V."/>
            <person name="Sutton G.G."/>
            <person name="Vogel H."/>
            <person name="Walenz B.P."/>
            <person name="Xu W."/>
            <person name="Zhang H.J."/>
            <person name="Zou Z."/>
            <person name="Batterham P."/>
            <person name="Edwards O.R."/>
            <person name="Feyereisen R."/>
            <person name="Gibbs R.A."/>
            <person name="Heckel D.G."/>
            <person name="McGrath A."/>
            <person name="Robin C."/>
            <person name="Scherer S.E."/>
            <person name="Worley K.C."/>
            <person name="Wu Y.D."/>
        </authorList>
    </citation>
    <scope>NUCLEOTIDE SEQUENCE [LARGE SCALE GENOMIC DNA]</scope>
    <source>
        <strain evidence="11">Harm_GR_Male_#8</strain>
        <tissue evidence="11">Whole organism</tissue>
    </source>
</reference>
<dbReference type="EMBL" id="KZ150049">
    <property type="protein sequence ID" value="PZC74447.1"/>
    <property type="molecule type" value="Genomic_DNA"/>
</dbReference>
<dbReference type="GO" id="GO:0003724">
    <property type="term" value="F:RNA helicase activity"/>
    <property type="evidence" value="ECO:0007669"/>
    <property type="project" value="UniProtKB-EC"/>
</dbReference>
<dbReference type="CDD" id="cd18787">
    <property type="entry name" value="SF2_C_DEAD"/>
    <property type="match status" value="1"/>
</dbReference>
<dbReference type="SUPFAM" id="SSF52540">
    <property type="entry name" value="P-loop containing nucleoside triphosphate hydrolases"/>
    <property type="match status" value="1"/>
</dbReference>
<comment type="similarity">
    <text evidence="7">Belongs to the DEAD box helicase family.</text>
</comment>
<dbReference type="Proteomes" id="UP000249218">
    <property type="component" value="Unassembled WGS sequence"/>
</dbReference>
<keyword evidence="4 7" id="KW-0347">Helicase</keyword>
<sequence length="717" mass="81756">MVLAHNINEGLRTQDVQISEDVTFETMLLSPNTLDGLTNCGFYKPSPIQLHAIPLGKCGFDLILEAKSGTGKTAVFTVIALEKLDLKKGLQTIILAPTREIASQISNVITQIGSHYKNLNVEVVIGGLPVHEDIAKLKNKVHVVVGSPGRLRHLIQANHMDISAVRLLVLDEADKLMDKNFQADINYIFSVLPKEKQVIMSSATYPQVLKSVMTKYVQNAQHICPDSTTVLIGIKQLILTVKSNSNIVRQTKNRFDELLKILSKKNFKQCLIFCNYQVRVRGLCQMLLREKWPAEKLHGQQEQTDRLDALKMLQDYKCRILISTDLAARGIDASNVDLVINFEPPYDWQTYLHRIGRAGRFGSYGTAVTILSEGQEESTFKKMIRSINGLVFKNFWDEENVDLDNCDDCIDTLCYKGIEKNEVCAKVIDKLTNRKSKNDEETESFEALCKSFQETKEIEIESFDDLLTCFKSHKESLTQDNNNECALNLSMQTKESLNLNTNENIESIDIKHSKNQNVKECTKETCKTNIKHEAPLETHSDAPDKLLHTHELSDLEYNESLKPLLEAGLPTSFQSRKYKTKKSHPPQHHNYGYEIENTSQKHTTNKATKVVNKKRTTRKQRKTSISQEADKCLAGRELVTSCREKHRKVSFKSTSSNETIDNEIENQYSCDAKNVSPLYNQEIDQFANLRYVNWYKNLKMHVEQVRMSLYIEELSKV</sequence>
<dbReference type="GO" id="GO:0005524">
    <property type="term" value="F:ATP binding"/>
    <property type="evidence" value="ECO:0007669"/>
    <property type="project" value="UniProtKB-KW"/>
</dbReference>
<dbReference type="PANTHER" id="PTHR47959:SF1">
    <property type="entry name" value="ATP-DEPENDENT RNA HELICASE DBPA"/>
    <property type="match status" value="1"/>
</dbReference>
<dbReference type="PROSITE" id="PS51192">
    <property type="entry name" value="HELICASE_ATP_BIND_1"/>
    <property type="match status" value="1"/>
</dbReference>